<evidence type="ECO:0000256" key="8">
    <source>
        <dbReference type="ARBA" id="ARBA00022980"/>
    </source>
</evidence>
<dbReference type="PANTHER" id="PTHR36427:SF3">
    <property type="entry name" value="LARGE RIBOSOMAL SUBUNIT PROTEIN UL1M"/>
    <property type="match status" value="1"/>
</dbReference>
<dbReference type="FunFam" id="3.40.50.790:FF:000005">
    <property type="entry name" value="50S ribosomal protein L1"/>
    <property type="match status" value="1"/>
</dbReference>
<keyword evidence="14" id="KW-1185">Reference proteome</keyword>
<keyword evidence="3 11" id="KW-0678">Repressor</keyword>
<evidence type="ECO:0000256" key="4">
    <source>
        <dbReference type="ARBA" id="ARBA00022555"/>
    </source>
</evidence>
<dbReference type="AlphaFoldDB" id="A0A830GWF2"/>
<dbReference type="RefSeq" id="WP_188596498.1">
    <property type="nucleotide sequence ID" value="NZ_BMNL01000003.1"/>
</dbReference>
<evidence type="ECO:0000256" key="10">
    <source>
        <dbReference type="ARBA" id="ARBA00045545"/>
    </source>
</evidence>
<comment type="similarity">
    <text evidence="1 11 12">Belongs to the universal ribosomal protein uL1 family.</text>
</comment>
<dbReference type="PIRSF" id="PIRSF002155">
    <property type="entry name" value="Ribosomal_L1"/>
    <property type="match status" value="1"/>
</dbReference>
<evidence type="ECO:0000256" key="9">
    <source>
        <dbReference type="ARBA" id="ARBA00023274"/>
    </source>
</evidence>
<dbReference type="GO" id="GO:0019843">
    <property type="term" value="F:rRNA binding"/>
    <property type="evidence" value="ECO:0007669"/>
    <property type="project" value="UniProtKB-UniRule"/>
</dbReference>
<dbReference type="SUPFAM" id="SSF56808">
    <property type="entry name" value="Ribosomal protein L1"/>
    <property type="match status" value="1"/>
</dbReference>
<comment type="subunit">
    <text evidence="2 11">Part of the 50S ribosomal subunit.</text>
</comment>
<proteinExistence type="inferred from homology"/>
<keyword evidence="8 11" id="KW-0689">Ribosomal protein</keyword>
<dbReference type="Proteomes" id="UP000610960">
    <property type="component" value="Unassembled WGS sequence"/>
</dbReference>
<comment type="caution">
    <text evidence="13">The sequence shown here is derived from an EMBL/GenBank/DDBJ whole genome shotgun (WGS) entry which is preliminary data.</text>
</comment>
<evidence type="ECO:0000313" key="13">
    <source>
        <dbReference type="EMBL" id="GGP21110.1"/>
    </source>
</evidence>
<dbReference type="InterPro" id="IPR028364">
    <property type="entry name" value="Ribosomal_uL1/biogenesis"/>
</dbReference>
<dbReference type="InterPro" id="IPR016095">
    <property type="entry name" value="Ribosomal_uL1_3-a/b-sand"/>
</dbReference>
<comment type="function">
    <text evidence="10">Probably involved in E site tRNA release. Binds directly to 23S rRNA.</text>
</comment>
<evidence type="ECO:0000256" key="2">
    <source>
        <dbReference type="ARBA" id="ARBA00011838"/>
    </source>
</evidence>
<reference evidence="13" key="2">
    <citation type="submission" date="2020-09" db="EMBL/GenBank/DDBJ databases">
        <authorList>
            <person name="Sun Q."/>
            <person name="Ohkuma M."/>
        </authorList>
    </citation>
    <scope>NUCLEOTIDE SEQUENCE</scope>
    <source>
        <strain evidence="13">JCM 10088</strain>
    </source>
</reference>
<dbReference type="GO" id="GO:0015934">
    <property type="term" value="C:large ribosomal subunit"/>
    <property type="evidence" value="ECO:0007669"/>
    <property type="project" value="InterPro"/>
</dbReference>
<evidence type="ECO:0000256" key="1">
    <source>
        <dbReference type="ARBA" id="ARBA00010531"/>
    </source>
</evidence>
<comment type="function">
    <text evidence="11">Binds directly to 23S rRNA. Probably involved in E site tRNA release.</text>
</comment>
<protein>
    <recommendedName>
        <fullName evidence="11">Large ribosomal subunit protein uL1</fullName>
    </recommendedName>
</protein>
<dbReference type="OrthoDB" id="10382at2157"/>
<evidence type="ECO:0000256" key="7">
    <source>
        <dbReference type="ARBA" id="ARBA00022884"/>
    </source>
</evidence>
<dbReference type="NCBIfam" id="NF003244">
    <property type="entry name" value="PRK04203.1"/>
    <property type="match status" value="1"/>
</dbReference>
<evidence type="ECO:0000256" key="5">
    <source>
        <dbReference type="ARBA" id="ARBA00022730"/>
    </source>
</evidence>
<dbReference type="Gene3D" id="3.40.50.790">
    <property type="match status" value="1"/>
</dbReference>
<accession>A0A830GWF2</accession>
<evidence type="ECO:0000313" key="14">
    <source>
        <dbReference type="Proteomes" id="UP000610960"/>
    </source>
</evidence>
<dbReference type="Pfam" id="PF00687">
    <property type="entry name" value="Ribosomal_L1"/>
    <property type="match status" value="1"/>
</dbReference>
<keyword evidence="7 11" id="KW-0694">RNA-binding</keyword>
<keyword evidence="9 11" id="KW-0687">Ribonucleoprotein</keyword>
<dbReference type="CDD" id="cd00403">
    <property type="entry name" value="Ribosomal_L1"/>
    <property type="match status" value="1"/>
</dbReference>
<reference evidence="13" key="1">
    <citation type="journal article" date="2014" name="Int. J. Syst. Evol. Microbiol.">
        <title>Complete genome sequence of Corynebacterium casei LMG S-19264T (=DSM 44701T), isolated from a smear-ripened cheese.</title>
        <authorList>
            <consortium name="US DOE Joint Genome Institute (JGI-PGF)"/>
            <person name="Walter F."/>
            <person name="Albersmeier A."/>
            <person name="Kalinowski J."/>
            <person name="Ruckert C."/>
        </authorList>
    </citation>
    <scope>NUCLEOTIDE SEQUENCE</scope>
    <source>
        <strain evidence="13">JCM 10088</strain>
    </source>
</reference>
<evidence type="ECO:0000256" key="6">
    <source>
        <dbReference type="ARBA" id="ARBA00022845"/>
    </source>
</evidence>
<evidence type="ECO:0000256" key="3">
    <source>
        <dbReference type="ARBA" id="ARBA00022491"/>
    </source>
</evidence>
<dbReference type="GO" id="GO:0006417">
    <property type="term" value="P:regulation of translation"/>
    <property type="evidence" value="ECO:0007669"/>
    <property type="project" value="UniProtKB-KW"/>
</dbReference>
<sequence length="217" mass="24607">MSIKAESIIKAIDTARNQSKHRRFEQSIDLVVTFRDLDIKKPENKFSLTVTLPHPIPNKQNKICMIASGSMVLSARDANVDLVISKDDFPKYVESKKSIRKLAQEYDFFLATPDMMVQIGRTMGSILGPRGKMPDVVQPNADLKPIVDRYRRSVRVKIKDQPQVMARIGGETMNEKEIAENATAVLEEITKKVQPEKIRSIYIKLTMGAPIRLNLQQ</sequence>
<dbReference type="InterPro" id="IPR023669">
    <property type="entry name" value="Ribosomal_uL1_arc"/>
</dbReference>
<dbReference type="Gene3D" id="3.30.190.20">
    <property type="match status" value="1"/>
</dbReference>
<dbReference type="PROSITE" id="PS01199">
    <property type="entry name" value="RIBOSOMAL_L1"/>
    <property type="match status" value="1"/>
</dbReference>
<dbReference type="GO" id="GO:0003735">
    <property type="term" value="F:structural constituent of ribosome"/>
    <property type="evidence" value="ECO:0007669"/>
    <property type="project" value="InterPro"/>
</dbReference>
<dbReference type="PANTHER" id="PTHR36427">
    <property type="entry name" value="54S RIBOSOMAL PROTEIN L1, MITOCHONDRIAL"/>
    <property type="match status" value="1"/>
</dbReference>
<keyword evidence="6 11" id="KW-0810">Translation regulation</keyword>
<dbReference type="HAMAP" id="MF_01318_A">
    <property type="entry name" value="Ribosomal_uL1_A"/>
    <property type="match status" value="1"/>
</dbReference>
<evidence type="ECO:0000256" key="12">
    <source>
        <dbReference type="RuleBase" id="RU000659"/>
    </source>
</evidence>
<keyword evidence="4 11" id="KW-0820">tRNA-binding</keyword>
<gene>
    <name evidence="11" type="primary">rpl1</name>
    <name evidence="13" type="ORF">GCM10007981_11590</name>
</gene>
<dbReference type="InterPro" id="IPR023673">
    <property type="entry name" value="Ribosomal_uL1_CS"/>
</dbReference>
<dbReference type="GO" id="GO:0006412">
    <property type="term" value="P:translation"/>
    <property type="evidence" value="ECO:0007669"/>
    <property type="project" value="UniProtKB-UniRule"/>
</dbReference>
<keyword evidence="5 11" id="KW-0699">rRNA-binding</keyword>
<dbReference type="EMBL" id="BMNL01000003">
    <property type="protein sequence ID" value="GGP21110.1"/>
    <property type="molecule type" value="Genomic_DNA"/>
</dbReference>
<evidence type="ECO:0000256" key="11">
    <source>
        <dbReference type="HAMAP-Rule" id="MF_01318"/>
    </source>
</evidence>
<dbReference type="GO" id="GO:0000049">
    <property type="term" value="F:tRNA binding"/>
    <property type="evidence" value="ECO:0007669"/>
    <property type="project" value="UniProtKB-KW"/>
</dbReference>
<name>A0A830GWF2_9CREN</name>
<organism evidence="13 14">
    <name type="scientific">Thermocladium modestius</name>
    <dbReference type="NCBI Taxonomy" id="62609"/>
    <lineage>
        <taxon>Archaea</taxon>
        <taxon>Thermoproteota</taxon>
        <taxon>Thermoprotei</taxon>
        <taxon>Thermoproteales</taxon>
        <taxon>Thermoproteaceae</taxon>
        <taxon>Thermocladium</taxon>
    </lineage>
</organism>
<dbReference type="InterPro" id="IPR023674">
    <property type="entry name" value="Ribosomal_uL1-like"/>
</dbReference>
<comment type="function">
    <text evidence="11">Protein L1 is also a translational repressor protein, it controls the translation of its operon by binding to its mRNA.</text>
</comment>
<dbReference type="InterPro" id="IPR002143">
    <property type="entry name" value="Ribosomal_uL1"/>
</dbReference>